<organism evidence="3 4">
    <name type="scientific">Mikania micrantha</name>
    <name type="common">bitter vine</name>
    <dbReference type="NCBI Taxonomy" id="192012"/>
    <lineage>
        <taxon>Eukaryota</taxon>
        <taxon>Viridiplantae</taxon>
        <taxon>Streptophyta</taxon>
        <taxon>Embryophyta</taxon>
        <taxon>Tracheophyta</taxon>
        <taxon>Spermatophyta</taxon>
        <taxon>Magnoliopsida</taxon>
        <taxon>eudicotyledons</taxon>
        <taxon>Gunneridae</taxon>
        <taxon>Pentapetalae</taxon>
        <taxon>asterids</taxon>
        <taxon>campanulids</taxon>
        <taxon>Asterales</taxon>
        <taxon>Asteraceae</taxon>
        <taxon>Asteroideae</taxon>
        <taxon>Heliantheae alliance</taxon>
        <taxon>Eupatorieae</taxon>
        <taxon>Mikania</taxon>
    </lineage>
</organism>
<dbReference type="EMBL" id="SZYD01000014">
    <property type="protein sequence ID" value="KAD4178115.1"/>
    <property type="molecule type" value="Genomic_DNA"/>
</dbReference>
<dbReference type="Gene3D" id="1.25.10.10">
    <property type="entry name" value="Leucine-rich Repeat Variant"/>
    <property type="match status" value="1"/>
</dbReference>
<dbReference type="PANTHER" id="PTHR46976">
    <property type="entry name" value="PROTEIN ARABIDILLO 1"/>
    <property type="match status" value="1"/>
</dbReference>
<evidence type="ECO:0000256" key="2">
    <source>
        <dbReference type="PROSITE-ProRule" id="PRU00259"/>
    </source>
</evidence>
<dbReference type="PANTHER" id="PTHR46976:SF1">
    <property type="entry name" value="PROTEIN ARABIDILLO 1"/>
    <property type="match status" value="1"/>
</dbReference>
<sequence>MLLSNGNPFNAINIENKQLYEYSRNHKRSENWNKLPNLEGLDVSRTKLVPIIVMRVLNKMFKNGQPSGLATFVVVDYAIANLSLNLAFTKSVAGSGCITVLTSLAISMNRLIIIIKEVIAIAGVIRDLVDLILKWSRGGDRVLKGVVGALTNLAADDKCSMEIAAVGGTSALVTLACKCKHEGVQRFVVIMEQAAHALANLTVHGDSNTNDAEVGQEAGAIDALLLHVCSQHNCVKQEAENGSH</sequence>
<reference evidence="3 4" key="1">
    <citation type="submission" date="2019-05" db="EMBL/GenBank/DDBJ databases">
        <title>Mikania micrantha, genome provides insights into the molecular mechanism of rapid growth.</title>
        <authorList>
            <person name="Liu B."/>
        </authorList>
    </citation>
    <scope>NUCLEOTIDE SEQUENCE [LARGE SCALE GENOMIC DNA]</scope>
    <source>
        <strain evidence="3">NLD-2019</strain>
        <tissue evidence="3">Leaf</tissue>
    </source>
</reference>
<keyword evidence="4" id="KW-1185">Reference proteome</keyword>
<accession>A0A5N6MXA4</accession>
<dbReference type="InterPro" id="IPR000225">
    <property type="entry name" value="Armadillo"/>
</dbReference>
<dbReference type="SUPFAM" id="SSF48371">
    <property type="entry name" value="ARM repeat"/>
    <property type="match status" value="1"/>
</dbReference>
<evidence type="ECO:0000313" key="3">
    <source>
        <dbReference type="EMBL" id="KAD4178115.1"/>
    </source>
</evidence>
<dbReference type="Proteomes" id="UP000326396">
    <property type="component" value="Linkage Group LG4"/>
</dbReference>
<name>A0A5N6MXA4_9ASTR</name>
<proteinExistence type="predicted"/>
<keyword evidence="1" id="KW-0677">Repeat</keyword>
<protein>
    <recommendedName>
        <fullName evidence="5">Armadillo repeat-containing domain-containing protein</fullName>
    </recommendedName>
</protein>
<dbReference type="OrthoDB" id="1726568at2759"/>
<comment type="caution">
    <text evidence="3">The sequence shown here is derived from an EMBL/GenBank/DDBJ whole genome shotgun (WGS) entry which is preliminary data.</text>
</comment>
<evidence type="ECO:0000256" key="1">
    <source>
        <dbReference type="ARBA" id="ARBA00022737"/>
    </source>
</evidence>
<dbReference type="PROSITE" id="PS50176">
    <property type="entry name" value="ARM_REPEAT"/>
    <property type="match status" value="1"/>
</dbReference>
<dbReference type="InterPro" id="IPR016024">
    <property type="entry name" value="ARM-type_fold"/>
</dbReference>
<dbReference type="InterPro" id="IPR011989">
    <property type="entry name" value="ARM-like"/>
</dbReference>
<gene>
    <name evidence="3" type="ORF">E3N88_26706</name>
</gene>
<evidence type="ECO:0008006" key="5">
    <source>
        <dbReference type="Google" id="ProtNLM"/>
    </source>
</evidence>
<evidence type="ECO:0000313" key="4">
    <source>
        <dbReference type="Proteomes" id="UP000326396"/>
    </source>
</evidence>
<feature type="repeat" description="ARM" evidence="2">
    <location>
        <begin position="123"/>
        <end position="168"/>
    </location>
</feature>
<dbReference type="AlphaFoldDB" id="A0A5N6MXA4"/>